<feature type="compositionally biased region" description="Polar residues" evidence="10">
    <location>
        <begin position="414"/>
        <end position="426"/>
    </location>
</feature>
<keyword evidence="8" id="KW-0539">Nucleus</keyword>
<evidence type="ECO:0000256" key="1">
    <source>
        <dbReference type="ARBA" id="ARBA00004123"/>
    </source>
</evidence>
<feature type="region of interest" description="Disordered" evidence="10">
    <location>
        <begin position="131"/>
        <end position="180"/>
    </location>
</feature>
<dbReference type="GO" id="GO:0005634">
    <property type="term" value="C:nucleus"/>
    <property type="evidence" value="ECO:0007669"/>
    <property type="project" value="UniProtKB-SubCell"/>
</dbReference>
<evidence type="ECO:0000256" key="4">
    <source>
        <dbReference type="ARBA" id="ARBA00022517"/>
    </source>
</evidence>
<evidence type="ECO:0000256" key="6">
    <source>
        <dbReference type="ARBA" id="ARBA00022553"/>
    </source>
</evidence>
<dbReference type="Gene3D" id="2.40.10.230">
    <property type="entry name" value="Probable tRNA pseudouridine synthase domain"/>
    <property type="match status" value="1"/>
</dbReference>
<dbReference type="PANTHER" id="PTHR31633:SF1">
    <property type="entry name" value="H_ACA RIBONUCLEOPROTEIN COMPLEX NON-CORE SUBUNIT NAF1"/>
    <property type="match status" value="1"/>
</dbReference>
<comment type="subcellular location">
    <subcellularLocation>
        <location evidence="1">Nucleus</location>
    </subcellularLocation>
</comment>
<feature type="compositionally biased region" description="Low complexity" evidence="10">
    <location>
        <begin position="582"/>
        <end position="592"/>
    </location>
</feature>
<dbReference type="GO" id="GO:0000493">
    <property type="term" value="P:box H/ACA snoRNP assembly"/>
    <property type="evidence" value="ECO:0007669"/>
    <property type="project" value="InterPro"/>
</dbReference>
<dbReference type="Pfam" id="PF04410">
    <property type="entry name" value="Gar1"/>
    <property type="match status" value="1"/>
</dbReference>
<comment type="caution">
    <text evidence="11">The sequence shown here is derived from an EMBL/GenBank/DDBJ whole genome shotgun (WGS) entry which is preliminary data.</text>
</comment>
<evidence type="ECO:0000313" key="12">
    <source>
        <dbReference type="Proteomes" id="UP001239445"/>
    </source>
</evidence>
<feature type="compositionally biased region" description="Acidic residues" evidence="10">
    <location>
        <begin position="131"/>
        <end position="149"/>
    </location>
</feature>
<evidence type="ECO:0000256" key="2">
    <source>
        <dbReference type="ARBA" id="ARBA00009801"/>
    </source>
</evidence>
<keyword evidence="12" id="KW-1185">Reference proteome</keyword>
<feature type="compositionally biased region" description="Acidic residues" evidence="10">
    <location>
        <begin position="333"/>
        <end position="349"/>
    </location>
</feature>
<evidence type="ECO:0000256" key="9">
    <source>
        <dbReference type="ARBA" id="ARBA00076743"/>
    </source>
</evidence>
<feature type="region of interest" description="Disordered" evidence="10">
    <location>
        <begin position="326"/>
        <end position="554"/>
    </location>
</feature>
<feature type="compositionally biased region" description="Low complexity" evidence="10">
    <location>
        <begin position="527"/>
        <end position="539"/>
    </location>
</feature>
<feature type="compositionally biased region" description="Basic and acidic residues" evidence="10">
    <location>
        <begin position="57"/>
        <end position="72"/>
    </location>
</feature>
<evidence type="ECO:0000256" key="5">
    <source>
        <dbReference type="ARBA" id="ARBA00022552"/>
    </source>
</evidence>
<dbReference type="FunFam" id="2.40.10.230:FF:000002">
    <property type="entry name" value="H/ACA ribonucleoprotein complex non-core subunit NAF1"/>
    <property type="match status" value="1"/>
</dbReference>
<keyword evidence="6" id="KW-0597">Phosphoprotein</keyword>
<evidence type="ECO:0000256" key="10">
    <source>
        <dbReference type="SAM" id="MobiDB-lite"/>
    </source>
</evidence>
<dbReference type="InterPro" id="IPR038664">
    <property type="entry name" value="Gar1/Naf1_Cbf5-bd_sf"/>
</dbReference>
<dbReference type="AlphaFoldDB" id="A0AAJ0F2G2"/>
<dbReference type="Proteomes" id="UP001239445">
    <property type="component" value="Unassembled WGS sequence"/>
</dbReference>
<dbReference type="EMBL" id="MU839840">
    <property type="protein sequence ID" value="KAK1752321.1"/>
    <property type="molecule type" value="Genomic_DNA"/>
</dbReference>
<evidence type="ECO:0000256" key="8">
    <source>
        <dbReference type="ARBA" id="ARBA00023242"/>
    </source>
</evidence>
<keyword evidence="7" id="KW-0694">RNA-binding</keyword>
<reference evidence="11" key="1">
    <citation type="submission" date="2023-06" db="EMBL/GenBank/DDBJ databases">
        <title>Genome-scale phylogeny and comparative genomics of the fungal order Sordariales.</title>
        <authorList>
            <consortium name="Lawrence Berkeley National Laboratory"/>
            <person name="Hensen N."/>
            <person name="Bonometti L."/>
            <person name="Westerberg I."/>
            <person name="Brannstrom I.O."/>
            <person name="Guillou S."/>
            <person name="Cros-Aarteil S."/>
            <person name="Calhoun S."/>
            <person name="Haridas S."/>
            <person name="Kuo A."/>
            <person name="Mondo S."/>
            <person name="Pangilinan J."/>
            <person name="Riley R."/>
            <person name="Labutti K."/>
            <person name="Andreopoulos B."/>
            <person name="Lipzen A."/>
            <person name="Chen C."/>
            <person name="Yanf M."/>
            <person name="Daum C."/>
            <person name="Ng V."/>
            <person name="Clum A."/>
            <person name="Steindorff A."/>
            <person name="Ohm R."/>
            <person name="Martin F."/>
            <person name="Silar P."/>
            <person name="Natvig D."/>
            <person name="Lalanne C."/>
            <person name="Gautier V."/>
            <person name="Ament-Velasquez S.L."/>
            <person name="Kruys A."/>
            <person name="Hutchinson M.I."/>
            <person name="Powell A.J."/>
            <person name="Barry K."/>
            <person name="Miller A.N."/>
            <person name="Grigoriev I.V."/>
            <person name="Debuchy R."/>
            <person name="Gladieux P."/>
            <person name="Thoren M.H."/>
            <person name="Johannesson H."/>
        </authorList>
    </citation>
    <scope>NUCLEOTIDE SEQUENCE</scope>
    <source>
        <strain evidence="11">PSN4</strain>
    </source>
</reference>
<dbReference type="GO" id="GO:0003723">
    <property type="term" value="F:RNA binding"/>
    <property type="evidence" value="ECO:0007669"/>
    <property type="project" value="UniProtKB-KW"/>
</dbReference>
<protein>
    <recommendedName>
        <fullName evidence="3">H/ACA ribonucleoprotein complex non-core subunit NAF1</fullName>
    </recommendedName>
    <alternativeName>
        <fullName evidence="9">Nuclear assembly factor 1</fullName>
    </alternativeName>
</protein>
<dbReference type="GO" id="GO:0001522">
    <property type="term" value="P:pseudouridine synthesis"/>
    <property type="evidence" value="ECO:0007669"/>
    <property type="project" value="InterPro"/>
</dbReference>
<proteinExistence type="inferred from homology"/>
<keyword evidence="5" id="KW-0698">rRNA processing</keyword>
<evidence type="ECO:0000256" key="3">
    <source>
        <dbReference type="ARBA" id="ARBA00021438"/>
    </source>
</evidence>
<accession>A0AAJ0F2G2</accession>
<feature type="compositionally biased region" description="Low complexity" evidence="10">
    <location>
        <begin position="150"/>
        <end position="165"/>
    </location>
</feature>
<gene>
    <name evidence="11" type="ORF">QBC47DRAFT_69765</name>
</gene>
<dbReference type="InterPro" id="IPR040309">
    <property type="entry name" value="Naf1"/>
</dbReference>
<evidence type="ECO:0000256" key="7">
    <source>
        <dbReference type="ARBA" id="ARBA00022884"/>
    </source>
</evidence>
<evidence type="ECO:0000313" key="11">
    <source>
        <dbReference type="EMBL" id="KAK1752321.1"/>
    </source>
</evidence>
<feature type="region of interest" description="Disordered" evidence="10">
    <location>
        <begin position="1"/>
        <end position="116"/>
    </location>
</feature>
<name>A0AAJ0F2G2_9PEZI</name>
<dbReference type="PANTHER" id="PTHR31633">
    <property type="entry name" value="H/ACA RIBONUCLEOPROTEIN COMPLEX NON-CORE SUBUNIT NAF1"/>
    <property type="match status" value="1"/>
</dbReference>
<feature type="compositionally biased region" description="Polar residues" evidence="10">
    <location>
        <begin position="101"/>
        <end position="116"/>
    </location>
</feature>
<comment type="similarity">
    <text evidence="2">Belongs to the NAF1 family.</text>
</comment>
<sequence length="612" mass="65692">MSDQPFQIPGLGYAKPNEKLPVHNFTPESLGASAVPGLANPSAGDVTTDQMASGPTEKTDVDKDRSTAEVEVAKTNASSSQDHPHVQVAHSEEQEDVVMDTGSSSSKEAPGLSATTALETTLGDTIMEEANGSEDEAPEGDDEHPEWEVDSSPYVSSSESESSSSDSDDDEDYQPLGLEDTERVLMVGAYSNDEKTELGKFGAPLRTKNEQLEDVLPKPDVTITAEMDILPLGEIHSIVEKTVVIKSFANCEEKVLERGSVLCKGDRTVIGALTDMFGSIQRPMFIVRYATDEEIQELGLEIGATVHYSVQHAVYELTRVAKENKGTDASNVNDEEVPPAEQDFSDDEKEQAFKKEKRRPQALHEGRGGQGGQQRRGRAHLPRSANTPSANVHLNYDEEEDGPYKPLSRPPTLAQGTPTTHYSSPQAERGYSHGRRPSLGGQRDRGGHRGGHRQSSRGGGRPSTHLQNSPPPLQDFERPSTRPASASADFTFTHPPAPNMAGPPSQPPPIPGFGGLPWFPPQGQPTAANSSGSAASAAGHTVGLRTRASNLPHSRLNHRRHSIRRISSMGFNKGEVGTSHSIAASLAAIPSPEEQKGRMRRSGGRADSAGEP</sequence>
<dbReference type="InterPro" id="IPR009000">
    <property type="entry name" value="Transl_B-barrel_sf"/>
</dbReference>
<dbReference type="SUPFAM" id="SSF50447">
    <property type="entry name" value="Translation proteins"/>
    <property type="match status" value="1"/>
</dbReference>
<organism evidence="11 12">
    <name type="scientific">Echria macrotheca</name>
    <dbReference type="NCBI Taxonomy" id="438768"/>
    <lineage>
        <taxon>Eukaryota</taxon>
        <taxon>Fungi</taxon>
        <taxon>Dikarya</taxon>
        <taxon>Ascomycota</taxon>
        <taxon>Pezizomycotina</taxon>
        <taxon>Sordariomycetes</taxon>
        <taxon>Sordariomycetidae</taxon>
        <taxon>Sordariales</taxon>
        <taxon>Schizotheciaceae</taxon>
        <taxon>Echria</taxon>
    </lineage>
</organism>
<feature type="region of interest" description="Disordered" evidence="10">
    <location>
        <begin position="582"/>
        <end position="612"/>
    </location>
</feature>
<dbReference type="GO" id="GO:0006364">
    <property type="term" value="P:rRNA processing"/>
    <property type="evidence" value="ECO:0007669"/>
    <property type="project" value="UniProtKB-KW"/>
</dbReference>
<dbReference type="InterPro" id="IPR007504">
    <property type="entry name" value="H/ACA_rnp_Gar1/Naf1"/>
</dbReference>
<keyword evidence="4" id="KW-0690">Ribosome biogenesis</keyword>
<dbReference type="GO" id="GO:0005732">
    <property type="term" value="C:sno(s)RNA-containing ribonucleoprotein complex"/>
    <property type="evidence" value="ECO:0007669"/>
    <property type="project" value="InterPro"/>
</dbReference>